<organism evidence="1 2">
    <name type="scientific">Pseudotenacibaculum haliotis</name>
    <dbReference type="NCBI Taxonomy" id="1862138"/>
    <lineage>
        <taxon>Bacteria</taxon>
        <taxon>Pseudomonadati</taxon>
        <taxon>Bacteroidota</taxon>
        <taxon>Flavobacteriia</taxon>
        <taxon>Flavobacteriales</taxon>
        <taxon>Flavobacteriaceae</taxon>
        <taxon>Pseudotenacibaculum</taxon>
    </lineage>
</organism>
<gene>
    <name evidence="1" type="ORF">ACFSRZ_00230</name>
</gene>
<evidence type="ECO:0008006" key="3">
    <source>
        <dbReference type="Google" id="ProtNLM"/>
    </source>
</evidence>
<reference evidence="2" key="1">
    <citation type="journal article" date="2019" name="Int. J. Syst. Evol. Microbiol.">
        <title>The Global Catalogue of Microorganisms (GCM) 10K type strain sequencing project: providing services to taxonomists for standard genome sequencing and annotation.</title>
        <authorList>
            <consortium name="The Broad Institute Genomics Platform"/>
            <consortium name="The Broad Institute Genome Sequencing Center for Infectious Disease"/>
            <person name="Wu L."/>
            <person name="Ma J."/>
        </authorList>
    </citation>
    <scope>NUCLEOTIDE SEQUENCE [LARGE SCALE GENOMIC DNA]</scope>
    <source>
        <strain evidence="2">KCTC 52127</strain>
    </source>
</reference>
<comment type="caution">
    <text evidence="1">The sequence shown here is derived from an EMBL/GenBank/DDBJ whole genome shotgun (WGS) entry which is preliminary data.</text>
</comment>
<dbReference type="InterPro" id="IPR042099">
    <property type="entry name" value="ANL_N_sf"/>
</dbReference>
<dbReference type="PANTHER" id="PTHR43845">
    <property type="entry name" value="BLR5969 PROTEIN"/>
    <property type="match status" value="1"/>
</dbReference>
<sequence length="390" mass="45149">MEKQLQEHFLRIKSSPMFRSYYDGIEHYQDAPIIQKHQLVDALRERFTLEGEKKGVYLVRSGGSSHKPLIFPVDIQENLLQRQRLAERLTSEGIFSSETIALNLFSYKALYRTASIFDDVLERCNATTLPISSSAPHDMAYKISEEFKPDFILGTPSKLVLYAKYLQIDNKQSNIKNVLYGGEFLLPSQQKILQETLNTQQIYSLYGSAETGIWAWSDFSNSPMHFHFLEDVLIEIINPNEEGFGHIVVTNLLRKRFPLFRYQMGDIGKVIEKDGKKILILAAREDNSFVINADSFFLKDFQGFLGKVDRYQFQLSMNTSFQNEIKVLLIKSDITKEQEKQYVQEITEGLQKHLKCDPQFTILTVEFTDEKELYADPTTSKTPKIKDFRD</sequence>
<name>A0ABW5LMZ1_9FLAO</name>
<evidence type="ECO:0000313" key="2">
    <source>
        <dbReference type="Proteomes" id="UP001597508"/>
    </source>
</evidence>
<dbReference type="EMBL" id="JBHULH010000001">
    <property type="protein sequence ID" value="MFD2565772.1"/>
    <property type="molecule type" value="Genomic_DNA"/>
</dbReference>
<dbReference type="Proteomes" id="UP001597508">
    <property type="component" value="Unassembled WGS sequence"/>
</dbReference>
<dbReference type="SUPFAM" id="SSF56801">
    <property type="entry name" value="Acetyl-CoA synthetase-like"/>
    <property type="match status" value="1"/>
</dbReference>
<dbReference type="Gene3D" id="3.40.50.12780">
    <property type="entry name" value="N-terminal domain of ligase-like"/>
    <property type="match status" value="1"/>
</dbReference>
<accession>A0ABW5LMZ1</accession>
<protein>
    <recommendedName>
        <fullName evidence="3">Phenylacetate-CoA ligase</fullName>
    </recommendedName>
</protein>
<keyword evidence="2" id="KW-1185">Reference proteome</keyword>
<dbReference type="RefSeq" id="WP_379664498.1">
    <property type="nucleotide sequence ID" value="NZ_JBHULH010000001.1"/>
</dbReference>
<dbReference type="PANTHER" id="PTHR43845:SF1">
    <property type="entry name" value="BLR5969 PROTEIN"/>
    <property type="match status" value="1"/>
</dbReference>
<evidence type="ECO:0000313" key="1">
    <source>
        <dbReference type="EMBL" id="MFD2565772.1"/>
    </source>
</evidence>
<proteinExistence type="predicted"/>